<dbReference type="PANTHER" id="PTHR23501:SF187">
    <property type="entry name" value="MAJOR FACILITATOR SUPERFAMILY (MFS) PROFILE DOMAIN-CONTAINING PROTEIN"/>
    <property type="match status" value="1"/>
</dbReference>
<dbReference type="SUPFAM" id="SSF103473">
    <property type="entry name" value="MFS general substrate transporter"/>
    <property type="match status" value="1"/>
</dbReference>
<dbReference type="PANTHER" id="PTHR23501">
    <property type="entry name" value="MAJOR FACILITATOR SUPERFAMILY"/>
    <property type="match status" value="1"/>
</dbReference>
<feature type="transmembrane region" description="Helical" evidence="7">
    <location>
        <begin position="349"/>
        <end position="371"/>
    </location>
</feature>
<keyword evidence="2" id="KW-0813">Transport</keyword>
<dbReference type="OrthoDB" id="10021397at2759"/>
<keyword evidence="6" id="KW-0325">Glycoprotein</keyword>
<comment type="subcellular location">
    <subcellularLocation>
        <location evidence="1">Membrane</location>
        <topology evidence="1">Multi-pass membrane protein</topology>
    </subcellularLocation>
</comment>
<dbReference type="InterPro" id="IPR020846">
    <property type="entry name" value="MFS_dom"/>
</dbReference>
<dbReference type="GO" id="GO:0005886">
    <property type="term" value="C:plasma membrane"/>
    <property type="evidence" value="ECO:0007669"/>
    <property type="project" value="TreeGrafter"/>
</dbReference>
<feature type="transmembrane region" description="Helical" evidence="7">
    <location>
        <begin position="256"/>
        <end position="280"/>
    </location>
</feature>
<evidence type="ECO:0000256" key="2">
    <source>
        <dbReference type="ARBA" id="ARBA00022448"/>
    </source>
</evidence>
<reference evidence="9" key="1">
    <citation type="journal article" date="2020" name="Stud. Mycol.">
        <title>101 Dothideomycetes genomes: a test case for predicting lifestyles and emergence of pathogens.</title>
        <authorList>
            <person name="Haridas S."/>
            <person name="Albert R."/>
            <person name="Binder M."/>
            <person name="Bloem J."/>
            <person name="Labutti K."/>
            <person name="Salamov A."/>
            <person name="Andreopoulos B."/>
            <person name="Baker S."/>
            <person name="Barry K."/>
            <person name="Bills G."/>
            <person name="Bluhm B."/>
            <person name="Cannon C."/>
            <person name="Castanera R."/>
            <person name="Culley D."/>
            <person name="Daum C."/>
            <person name="Ezra D."/>
            <person name="Gonzalez J."/>
            <person name="Henrissat B."/>
            <person name="Kuo A."/>
            <person name="Liang C."/>
            <person name="Lipzen A."/>
            <person name="Lutzoni F."/>
            <person name="Magnuson J."/>
            <person name="Mondo S."/>
            <person name="Nolan M."/>
            <person name="Ohm R."/>
            <person name="Pangilinan J."/>
            <person name="Park H.-J."/>
            <person name="Ramirez L."/>
            <person name="Alfaro M."/>
            <person name="Sun H."/>
            <person name="Tritt A."/>
            <person name="Yoshinaga Y."/>
            <person name="Zwiers L.-H."/>
            <person name="Turgeon B."/>
            <person name="Goodwin S."/>
            <person name="Spatafora J."/>
            <person name="Crous P."/>
            <person name="Grigoriev I."/>
        </authorList>
    </citation>
    <scope>NUCLEOTIDE SEQUENCE</scope>
    <source>
        <strain evidence="9">CBS 122368</strain>
    </source>
</reference>
<dbReference type="RefSeq" id="XP_033683963.1">
    <property type="nucleotide sequence ID" value="XM_033830991.1"/>
</dbReference>
<gene>
    <name evidence="9" type="ORF">BU26DRAFT_530976</name>
</gene>
<feature type="transmembrane region" description="Helical" evidence="7">
    <location>
        <begin position="292"/>
        <end position="313"/>
    </location>
</feature>
<feature type="transmembrane region" description="Helical" evidence="7">
    <location>
        <begin position="128"/>
        <end position="147"/>
    </location>
</feature>
<dbReference type="Proteomes" id="UP000800094">
    <property type="component" value="Unassembled WGS sequence"/>
</dbReference>
<keyword evidence="10" id="KW-1185">Reference proteome</keyword>
<dbReference type="Gene3D" id="1.20.1250.20">
    <property type="entry name" value="MFS general substrate transporter like domains"/>
    <property type="match status" value="1"/>
</dbReference>
<evidence type="ECO:0000256" key="6">
    <source>
        <dbReference type="ARBA" id="ARBA00023180"/>
    </source>
</evidence>
<evidence type="ECO:0000313" key="9">
    <source>
        <dbReference type="EMBL" id="KAF2248959.1"/>
    </source>
</evidence>
<evidence type="ECO:0000259" key="8">
    <source>
        <dbReference type="PROSITE" id="PS50850"/>
    </source>
</evidence>
<feature type="transmembrane region" description="Helical" evidence="7">
    <location>
        <begin position="437"/>
        <end position="455"/>
    </location>
</feature>
<name>A0A6A6IFJ1_9PLEO</name>
<protein>
    <submittedName>
        <fullName evidence="9">MFS general substrate transporter</fullName>
    </submittedName>
</protein>
<dbReference type="PRINTS" id="PR01036">
    <property type="entry name" value="TCRTETB"/>
</dbReference>
<keyword evidence="3 7" id="KW-0812">Transmembrane</keyword>
<evidence type="ECO:0000256" key="4">
    <source>
        <dbReference type="ARBA" id="ARBA00022989"/>
    </source>
</evidence>
<evidence type="ECO:0000313" key="10">
    <source>
        <dbReference type="Proteomes" id="UP000800094"/>
    </source>
</evidence>
<evidence type="ECO:0000256" key="7">
    <source>
        <dbReference type="SAM" id="Phobius"/>
    </source>
</evidence>
<feature type="transmembrane region" description="Helical" evidence="7">
    <location>
        <begin position="40"/>
        <end position="59"/>
    </location>
</feature>
<dbReference type="GeneID" id="54584321"/>
<feature type="domain" description="Major facilitator superfamily (MFS) profile" evidence="8">
    <location>
        <begin position="1"/>
        <end position="460"/>
    </location>
</feature>
<sequence>MEVLDGYNESCVTSLLTAIEGTVTATALPSIARNLDSRELYVWFVNAIFLSSAVVQPLFGQLADVFGRRWPCIFSVAVFALGSGIAGGSNSASMLIGGRTLQGIGLGDVNMLIDIIVCDLVPQRKRGNIMGVIFAVFAAGSSLGPFIGGILVDHSSWRWVFYLGLPVSGVALLLLILFLQVNYEKEATMMTKLKRLDYIGNAILVTSMVSILIALTYGGTLRSWSSWRTILPLVLGLFGMKEPVMPPRLFKNRTSAIAFVLVFLHGMILYWVTYFLPVFFQSILLSSPTRSGVQFLPTAIVVIPFAVIAGGLVTSTGRYKPLCIIGFSLQSLSVGLFTTLNSSSSTAKWAIFQIISAAGIGLVTTSILPAVQVGLPESDIAPSTATWGFLRSLGSIWGVPIPATVFNNQFERSSGQVSDVDVQNMLHNGFAYEKARVWQISTIFACFGFVAAWGMRESKLKKSLETEFGMKKDEK</sequence>
<dbReference type="CDD" id="cd17502">
    <property type="entry name" value="MFS_Azr1_MDR_like"/>
    <property type="match status" value="1"/>
</dbReference>
<feature type="transmembrane region" description="Helical" evidence="7">
    <location>
        <begin position="159"/>
        <end position="178"/>
    </location>
</feature>
<feature type="transmembrane region" description="Helical" evidence="7">
    <location>
        <begin position="71"/>
        <end position="89"/>
    </location>
</feature>
<feature type="transmembrane region" description="Helical" evidence="7">
    <location>
        <begin position="319"/>
        <end position="337"/>
    </location>
</feature>
<dbReference type="EMBL" id="ML987195">
    <property type="protein sequence ID" value="KAF2248959.1"/>
    <property type="molecule type" value="Genomic_DNA"/>
</dbReference>
<keyword evidence="5 7" id="KW-0472">Membrane</keyword>
<dbReference type="InterPro" id="IPR011701">
    <property type="entry name" value="MFS"/>
</dbReference>
<dbReference type="Pfam" id="PF07690">
    <property type="entry name" value="MFS_1"/>
    <property type="match status" value="1"/>
</dbReference>
<evidence type="ECO:0000256" key="5">
    <source>
        <dbReference type="ARBA" id="ARBA00023136"/>
    </source>
</evidence>
<keyword evidence="4 7" id="KW-1133">Transmembrane helix</keyword>
<evidence type="ECO:0000256" key="3">
    <source>
        <dbReference type="ARBA" id="ARBA00022692"/>
    </source>
</evidence>
<accession>A0A6A6IFJ1</accession>
<dbReference type="AlphaFoldDB" id="A0A6A6IFJ1"/>
<evidence type="ECO:0000256" key="1">
    <source>
        <dbReference type="ARBA" id="ARBA00004141"/>
    </source>
</evidence>
<dbReference type="InterPro" id="IPR036259">
    <property type="entry name" value="MFS_trans_sf"/>
</dbReference>
<dbReference type="Gene3D" id="1.20.1720.10">
    <property type="entry name" value="Multidrug resistance protein D"/>
    <property type="match status" value="1"/>
</dbReference>
<organism evidence="9 10">
    <name type="scientific">Trematosphaeria pertusa</name>
    <dbReference type="NCBI Taxonomy" id="390896"/>
    <lineage>
        <taxon>Eukaryota</taxon>
        <taxon>Fungi</taxon>
        <taxon>Dikarya</taxon>
        <taxon>Ascomycota</taxon>
        <taxon>Pezizomycotina</taxon>
        <taxon>Dothideomycetes</taxon>
        <taxon>Pleosporomycetidae</taxon>
        <taxon>Pleosporales</taxon>
        <taxon>Massarineae</taxon>
        <taxon>Trematosphaeriaceae</taxon>
        <taxon>Trematosphaeria</taxon>
    </lineage>
</organism>
<dbReference type="GO" id="GO:0022857">
    <property type="term" value="F:transmembrane transporter activity"/>
    <property type="evidence" value="ECO:0007669"/>
    <property type="project" value="InterPro"/>
</dbReference>
<proteinExistence type="predicted"/>
<feature type="transmembrane region" description="Helical" evidence="7">
    <location>
        <begin position="198"/>
        <end position="218"/>
    </location>
</feature>
<dbReference type="PROSITE" id="PS50850">
    <property type="entry name" value="MFS"/>
    <property type="match status" value="1"/>
</dbReference>